<protein>
    <recommendedName>
        <fullName evidence="3">DUF4380 domain-containing protein</fullName>
    </recommendedName>
</protein>
<dbReference type="Proteomes" id="UP001310022">
    <property type="component" value="Unassembled WGS sequence"/>
</dbReference>
<comment type="caution">
    <text evidence="1">The sequence shown here is derived from an EMBL/GenBank/DDBJ whole genome shotgun (WGS) entry which is preliminary data.</text>
</comment>
<organism evidence="1 2">
    <name type="scientific">Persicobacter diffluens</name>
    <dbReference type="NCBI Taxonomy" id="981"/>
    <lineage>
        <taxon>Bacteria</taxon>
        <taxon>Pseudomonadati</taxon>
        <taxon>Bacteroidota</taxon>
        <taxon>Cytophagia</taxon>
        <taxon>Cytophagales</taxon>
        <taxon>Persicobacteraceae</taxon>
        <taxon>Persicobacter</taxon>
    </lineage>
</organism>
<evidence type="ECO:0000313" key="2">
    <source>
        <dbReference type="Proteomes" id="UP001310022"/>
    </source>
</evidence>
<dbReference type="AlphaFoldDB" id="A0AAN4W417"/>
<dbReference type="InterPro" id="IPR025488">
    <property type="entry name" value="DUF4380"/>
</dbReference>
<gene>
    <name evidence="1" type="ORF">PEDI_50410</name>
</gene>
<dbReference type="Pfam" id="PF14315">
    <property type="entry name" value="DUF4380"/>
    <property type="match status" value="1"/>
</dbReference>
<evidence type="ECO:0008006" key="3">
    <source>
        <dbReference type="Google" id="ProtNLM"/>
    </source>
</evidence>
<dbReference type="EMBL" id="BQKE01000005">
    <property type="protein sequence ID" value="GJM64489.1"/>
    <property type="molecule type" value="Genomic_DNA"/>
</dbReference>
<evidence type="ECO:0000313" key="1">
    <source>
        <dbReference type="EMBL" id="GJM64489.1"/>
    </source>
</evidence>
<reference evidence="1 2" key="1">
    <citation type="submission" date="2021-12" db="EMBL/GenBank/DDBJ databases">
        <title>Genome sequencing of bacteria with rrn-lacking chromosome and rrn-plasmid.</title>
        <authorList>
            <person name="Anda M."/>
            <person name="Iwasaki W."/>
        </authorList>
    </citation>
    <scope>NUCLEOTIDE SEQUENCE [LARGE SCALE GENOMIC DNA]</scope>
    <source>
        <strain evidence="1 2">NBRC 15940</strain>
    </source>
</reference>
<proteinExistence type="predicted"/>
<keyword evidence="2" id="KW-1185">Reference proteome</keyword>
<sequence length="312" mass="36307">MLYFLVLWGIIPFFNNNIKKRVIESGTIRIEIDGNFGGRVNQIFFKDRPLLFSSKEHEEYYGSIWWPSPQRDWHWPPPACIDKNPYRVAIGEDKVSMHSVPVQGSDLKLHKQIQIINDHKIRFIYTATNIGQQHKQFGHWEVTRLFKGGRLIFPAGKPFEQSAYGKLPGTLFFTHGDATAKLINEKEYCFDIPIQTTNKSIPYTEKTKLLADAREGWAAYLNEGILLIKHFGNTPLEEIAPEQGEVELFVNPELDFIEFEQHGAYQLVKPQESSIWTVDWYIYQYPENLPDSTHNIREFIYSKVNLLSQNLD</sequence>
<name>A0AAN4W417_9BACT</name>
<accession>A0AAN4W417</accession>